<feature type="region of interest" description="Disordered" evidence="1">
    <location>
        <begin position="1"/>
        <end position="54"/>
    </location>
</feature>
<accession>A0ABQ5QY61</accession>
<dbReference type="EMBL" id="BSDI01000019">
    <property type="protein sequence ID" value="GLH98866.1"/>
    <property type="molecule type" value="Genomic_DNA"/>
</dbReference>
<gene>
    <name evidence="2" type="ORF">Pa4123_41410</name>
</gene>
<dbReference type="Proteomes" id="UP001144280">
    <property type="component" value="Unassembled WGS sequence"/>
</dbReference>
<proteinExistence type="predicted"/>
<evidence type="ECO:0000313" key="2">
    <source>
        <dbReference type="EMBL" id="GLH98866.1"/>
    </source>
</evidence>
<organism evidence="2 3">
    <name type="scientific">Phytohabitans aurantiacus</name>
    <dbReference type="NCBI Taxonomy" id="3016789"/>
    <lineage>
        <taxon>Bacteria</taxon>
        <taxon>Bacillati</taxon>
        <taxon>Actinomycetota</taxon>
        <taxon>Actinomycetes</taxon>
        <taxon>Micromonosporales</taxon>
        <taxon>Micromonosporaceae</taxon>
    </lineage>
</organism>
<protein>
    <submittedName>
        <fullName evidence="2">Uncharacterized protein</fullName>
    </submittedName>
</protein>
<comment type="caution">
    <text evidence="2">The sequence shown here is derived from an EMBL/GenBank/DDBJ whole genome shotgun (WGS) entry which is preliminary data.</text>
</comment>
<feature type="compositionally biased region" description="Basic and acidic residues" evidence="1">
    <location>
        <begin position="29"/>
        <end position="54"/>
    </location>
</feature>
<evidence type="ECO:0000313" key="3">
    <source>
        <dbReference type="Proteomes" id="UP001144280"/>
    </source>
</evidence>
<sequence>MTTLDPLYREDADGNDDLSDDEMDDEVETVFHDEVRARASADRRRLDLEDRRQT</sequence>
<name>A0ABQ5QY61_9ACTN</name>
<keyword evidence="3" id="KW-1185">Reference proteome</keyword>
<feature type="compositionally biased region" description="Acidic residues" evidence="1">
    <location>
        <begin position="13"/>
        <end position="28"/>
    </location>
</feature>
<evidence type="ECO:0000256" key="1">
    <source>
        <dbReference type="SAM" id="MobiDB-lite"/>
    </source>
</evidence>
<reference evidence="2" key="1">
    <citation type="submission" date="2022-12" db="EMBL/GenBank/DDBJ databases">
        <title>New Phytohabitans aurantiacus sp. RD004123 nov., an actinomycete isolated from soil.</title>
        <authorList>
            <person name="Triningsih D.W."/>
            <person name="Harunari E."/>
            <person name="Igarashi Y."/>
        </authorList>
    </citation>
    <scope>NUCLEOTIDE SEQUENCE</scope>
    <source>
        <strain evidence="2">RD004123</strain>
    </source>
</reference>